<dbReference type="AlphaFoldDB" id="A0A2M7PRS1"/>
<dbReference type="Proteomes" id="UP000230646">
    <property type="component" value="Unassembled WGS sequence"/>
</dbReference>
<accession>A0A2M7PRS1</accession>
<dbReference type="SUPFAM" id="SSF63380">
    <property type="entry name" value="Riboflavin synthase domain-like"/>
    <property type="match status" value="1"/>
</dbReference>
<protein>
    <recommendedName>
        <fullName evidence="3">Dihydroorotate dehydrogenase electron transfer subunit</fullName>
    </recommendedName>
</protein>
<evidence type="ECO:0000313" key="2">
    <source>
        <dbReference type="Proteomes" id="UP000230646"/>
    </source>
</evidence>
<evidence type="ECO:0000313" key="1">
    <source>
        <dbReference type="EMBL" id="PIY33319.1"/>
    </source>
</evidence>
<reference evidence="1 2" key="1">
    <citation type="submission" date="2017-09" db="EMBL/GenBank/DDBJ databases">
        <title>Depth-based differentiation of microbial function through sediment-hosted aquifers and enrichment of novel symbionts in the deep terrestrial subsurface.</title>
        <authorList>
            <person name="Probst A.J."/>
            <person name="Ladd B."/>
            <person name="Jarett J.K."/>
            <person name="Geller-Mcgrath D.E."/>
            <person name="Sieber C.M."/>
            <person name="Emerson J.B."/>
            <person name="Anantharaman K."/>
            <person name="Thomas B.C."/>
            <person name="Malmstrom R."/>
            <person name="Stieglmeier M."/>
            <person name="Klingl A."/>
            <person name="Woyke T."/>
            <person name="Ryan C.M."/>
            <person name="Banfield J.F."/>
        </authorList>
    </citation>
    <scope>NUCLEOTIDE SEQUENCE [LARGE SCALE GENOMIC DNA]</scope>
    <source>
        <strain evidence="1">CG_4_10_14_3_um_filter_34_13</strain>
    </source>
</reference>
<dbReference type="Gene3D" id="2.40.30.10">
    <property type="entry name" value="Translation factors"/>
    <property type="match status" value="1"/>
</dbReference>
<dbReference type="InterPro" id="IPR017938">
    <property type="entry name" value="Riboflavin_synthase-like_b-brl"/>
</dbReference>
<gene>
    <name evidence="1" type="ORF">COZ07_02630</name>
</gene>
<comment type="caution">
    <text evidence="1">The sequence shown here is derived from an EMBL/GenBank/DDBJ whole genome shotgun (WGS) entry which is preliminary data.</text>
</comment>
<sequence>MKIENINIPLMISGNLIENINLNDNYYRMRIKAPQIARKAKPGQFVMLSMWKNKDPFLKR</sequence>
<evidence type="ECO:0008006" key="3">
    <source>
        <dbReference type="Google" id="ProtNLM"/>
    </source>
</evidence>
<proteinExistence type="predicted"/>
<name>A0A2M7PRS1_9BACT</name>
<dbReference type="EMBL" id="PFKO01000093">
    <property type="protein sequence ID" value="PIY33319.1"/>
    <property type="molecule type" value="Genomic_DNA"/>
</dbReference>
<feature type="non-terminal residue" evidence="1">
    <location>
        <position position="60"/>
    </location>
</feature>
<organism evidence="1 2">
    <name type="scientific">Candidatus Infernicultor aquiphilus</name>
    <dbReference type="NCBI Taxonomy" id="1805029"/>
    <lineage>
        <taxon>Bacteria</taxon>
        <taxon>Pseudomonadati</taxon>
        <taxon>Atribacterota</taxon>
        <taxon>Candidatus Phoenicimicrobiia</taxon>
        <taxon>Candidatus Pheonicimicrobiales</taxon>
        <taxon>Candidatus Phoenicimicrobiaceae</taxon>
        <taxon>Candidatus Infernicultor</taxon>
    </lineage>
</organism>